<feature type="compositionally biased region" description="Basic and acidic residues" evidence="1">
    <location>
        <begin position="140"/>
        <end position="157"/>
    </location>
</feature>
<proteinExistence type="predicted"/>
<gene>
    <name evidence="2" type="ORF">AVEN_24564_1</name>
</gene>
<evidence type="ECO:0000256" key="1">
    <source>
        <dbReference type="SAM" id="MobiDB-lite"/>
    </source>
</evidence>
<comment type="caution">
    <text evidence="2">The sequence shown here is derived from an EMBL/GenBank/DDBJ whole genome shotgun (WGS) entry which is preliminary data.</text>
</comment>
<reference evidence="2 3" key="1">
    <citation type="journal article" date="2019" name="Sci. Rep.">
        <title>Orb-weaving spider Araneus ventricosus genome elucidates the spidroin gene catalogue.</title>
        <authorList>
            <person name="Kono N."/>
            <person name="Nakamura H."/>
            <person name="Ohtoshi R."/>
            <person name="Moran D.A.P."/>
            <person name="Shinohara A."/>
            <person name="Yoshida Y."/>
            <person name="Fujiwara M."/>
            <person name="Mori M."/>
            <person name="Tomita M."/>
            <person name="Arakawa K."/>
        </authorList>
    </citation>
    <scope>NUCLEOTIDE SEQUENCE [LARGE SCALE GENOMIC DNA]</scope>
</reference>
<sequence length="178" mass="20454">MAPRGCVISADNFCFICDEYTVKSQQRNISDFMKKVYFAYFKLKLGDQDKPWAPHKVCSRCEEDLRLWFKGQKNSFRFGIPMMSREQQNQTTDCYLCSVDVRGFNTKNKKNIFYTNLSSAIRPVPHTSEIPVPHPPSSLDDIRSYSEDGDTLPHQDESSSDFSVDEGPNDFLRASLTI</sequence>
<dbReference type="EMBL" id="BGPR01030632">
    <property type="protein sequence ID" value="GBO03259.1"/>
    <property type="molecule type" value="Genomic_DNA"/>
</dbReference>
<protein>
    <submittedName>
        <fullName evidence="2">Uncharacterized protein</fullName>
    </submittedName>
</protein>
<evidence type="ECO:0000313" key="2">
    <source>
        <dbReference type="EMBL" id="GBO03259.1"/>
    </source>
</evidence>
<dbReference type="AlphaFoldDB" id="A0A4Y2TRI1"/>
<feature type="region of interest" description="Disordered" evidence="1">
    <location>
        <begin position="124"/>
        <end position="168"/>
    </location>
</feature>
<accession>A0A4Y2TRI1</accession>
<organism evidence="2 3">
    <name type="scientific">Araneus ventricosus</name>
    <name type="common">Orbweaver spider</name>
    <name type="synonym">Epeira ventricosa</name>
    <dbReference type="NCBI Taxonomy" id="182803"/>
    <lineage>
        <taxon>Eukaryota</taxon>
        <taxon>Metazoa</taxon>
        <taxon>Ecdysozoa</taxon>
        <taxon>Arthropoda</taxon>
        <taxon>Chelicerata</taxon>
        <taxon>Arachnida</taxon>
        <taxon>Araneae</taxon>
        <taxon>Araneomorphae</taxon>
        <taxon>Entelegynae</taxon>
        <taxon>Araneoidea</taxon>
        <taxon>Araneidae</taxon>
        <taxon>Araneus</taxon>
    </lineage>
</organism>
<evidence type="ECO:0000313" key="3">
    <source>
        <dbReference type="Proteomes" id="UP000499080"/>
    </source>
</evidence>
<name>A0A4Y2TRI1_ARAVE</name>
<dbReference type="Proteomes" id="UP000499080">
    <property type="component" value="Unassembled WGS sequence"/>
</dbReference>
<keyword evidence="3" id="KW-1185">Reference proteome</keyword>
<dbReference type="OrthoDB" id="6365933at2759"/>